<dbReference type="InterPro" id="IPR000157">
    <property type="entry name" value="TIR_dom"/>
</dbReference>
<dbReference type="RefSeq" id="WP_160658536.1">
    <property type="nucleotide sequence ID" value="NZ_RSEJ01000063.1"/>
</dbReference>
<comment type="caution">
    <text evidence="2">The sequence shown here is derived from an EMBL/GenBank/DDBJ whole genome shotgun (WGS) entry which is preliminary data.</text>
</comment>
<protein>
    <submittedName>
        <fullName evidence="2">Toll/interleukin-1 receptor domain-containing protein</fullName>
    </submittedName>
</protein>
<accession>A0ABW9YQN6</accession>
<dbReference type="EMBL" id="RSEJ01000063">
    <property type="protein sequence ID" value="NBI56262.1"/>
    <property type="molecule type" value="Genomic_DNA"/>
</dbReference>
<evidence type="ECO:0000313" key="2">
    <source>
        <dbReference type="EMBL" id="NBI56262.1"/>
    </source>
</evidence>
<evidence type="ECO:0000313" key="3">
    <source>
        <dbReference type="Proteomes" id="UP000738517"/>
    </source>
</evidence>
<dbReference type="Pfam" id="PF13676">
    <property type="entry name" value="TIR_2"/>
    <property type="match status" value="1"/>
</dbReference>
<feature type="domain" description="TIR" evidence="1">
    <location>
        <begin position="1"/>
        <end position="160"/>
    </location>
</feature>
<evidence type="ECO:0000259" key="1">
    <source>
        <dbReference type="PROSITE" id="PS50104"/>
    </source>
</evidence>
<reference evidence="2 3" key="1">
    <citation type="journal article" date="2017" name="Int. J. Syst. Evol. Microbiol.">
        <title>Photobacterium alginatilyticum sp. nov., a marine bacterium isolated from bottom seawater.</title>
        <authorList>
            <person name="Wang X."/>
            <person name="Wang Y."/>
            <person name="Yang X."/>
            <person name="Sun H."/>
            <person name="Li B."/>
            <person name="Zhang X.H."/>
        </authorList>
    </citation>
    <scope>NUCLEOTIDE SEQUENCE [LARGE SCALE GENOMIC DNA]</scope>
    <source>
        <strain evidence="2 3">P03D4</strain>
    </source>
</reference>
<dbReference type="Gene3D" id="3.40.50.10140">
    <property type="entry name" value="Toll/interleukin-1 receptor homology (TIR) domain"/>
    <property type="match status" value="1"/>
</dbReference>
<dbReference type="Proteomes" id="UP000738517">
    <property type="component" value="Unassembled WGS sequence"/>
</dbReference>
<name>A0ABW9YQN6_9GAMM</name>
<dbReference type="PROSITE" id="PS50104">
    <property type="entry name" value="TIR"/>
    <property type="match status" value="1"/>
</dbReference>
<gene>
    <name evidence="2" type="ORF">EIZ48_27645</name>
</gene>
<sequence>MKIFWSYAKRDDANPQHVTQLRKQFEIVLGQCIGDDIDLFQDTTGLKWGVNWRSALESEVKSSNVFVCILSPSYFNSKMCIQEVVWATEAGISIHPILYRACPKGLKSDFSESDSEAAKLNGISENITSLHQYVDFTSLRNEPKDSCDVLNFLDKVCEQIA</sequence>
<dbReference type="InterPro" id="IPR035897">
    <property type="entry name" value="Toll_tir_struct_dom_sf"/>
</dbReference>
<organism evidence="2 3">
    <name type="scientific">Photobacterium alginatilyticum</name>
    <dbReference type="NCBI Taxonomy" id="1775171"/>
    <lineage>
        <taxon>Bacteria</taxon>
        <taxon>Pseudomonadati</taxon>
        <taxon>Pseudomonadota</taxon>
        <taxon>Gammaproteobacteria</taxon>
        <taxon>Vibrionales</taxon>
        <taxon>Vibrionaceae</taxon>
        <taxon>Photobacterium</taxon>
    </lineage>
</organism>
<proteinExistence type="predicted"/>
<keyword evidence="2" id="KW-0675">Receptor</keyword>
<dbReference type="SUPFAM" id="SSF52200">
    <property type="entry name" value="Toll/Interleukin receptor TIR domain"/>
    <property type="match status" value="1"/>
</dbReference>
<keyword evidence="3" id="KW-1185">Reference proteome</keyword>